<dbReference type="eggNOG" id="ENOG502RXU0">
    <property type="taxonomic scope" value="Eukaryota"/>
</dbReference>
<organism evidence="2 3">
    <name type="scientific">Mixia osmundae (strain CBS 9802 / IAM 14324 / JCM 22182 / KY 12970)</name>
    <dbReference type="NCBI Taxonomy" id="764103"/>
    <lineage>
        <taxon>Eukaryota</taxon>
        <taxon>Fungi</taxon>
        <taxon>Dikarya</taxon>
        <taxon>Basidiomycota</taxon>
        <taxon>Pucciniomycotina</taxon>
        <taxon>Mixiomycetes</taxon>
        <taxon>Mixiales</taxon>
        <taxon>Mixiaceae</taxon>
        <taxon>Mixia</taxon>
    </lineage>
</organism>
<feature type="transmembrane region" description="Helical" evidence="1">
    <location>
        <begin position="317"/>
        <end position="342"/>
    </location>
</feature>
<dbReference type="OMA" id="IPLFVNH"/>
<keyword evidence="1" id="KW-1133">Transmembrane helix</keyword>
<protein>
    <recommendedName>
        <fullName evidence="4">Major facilitator superfamily (MFS) profile domain-containing protein</fullName>
    </recommendedName>
</protein>
<dbReference type="AlphaFoldDB" id="G7E7V9"/>
<gene>
    <name evidence="2" type="primary">Mo05607</name>
    <name evidence="2" type="ORF">E5Q_05607</name>
</gene>
<dbReference type="InterPro" id="IPR036259">
    <property type="entry name" value="MFS_trans_sf"/>
</dbReference>
<keyword evidence="3" id="KW-1185">Reference proteome</keyword>
<feature type="transmembrane region" description="Helical" evidence="1">
    <location>
        <begin position="57"/>
        <end position="80"/>
    </location>
</feature>
<dbReference type="STRING" id="764103.G7E7V9"/>
<evidence type="ECO:0000313" key="2">
    <source>
        <dbReference type="EMBL" id="GAA98919.1"/>
    </source>
</evidence>
<dbReference type="Proteomes" id="UP000009131">
    <property type="component" value="Unassembled WGS sequence"/>
</dbReference>
<dbReference type="HOGENOM" id="CLU_033727_0_0_1"/>
<evidence type="ECO:0000313" key="3">
    <source>
        <dbReference type="Proteomes" id="UP000009131"/>
    </source>
</evidence>
<dbReference type="PANTHER" id="PTHR23524">
    <property type="entry name" value="TRANSPORTER, PUTATIVE (AFU_ORTHOLOGUE AFUA_8G04850)-RELATED"/>
    <property type="match status" value="1"/>
</dbReference>
<dbReference type="SUPFAM" id="SSF103473">
    <property type="entry name" value="MFS general substrate transporter"/>
    <property type="match status" value="2"/>
</dbReference>
<dbReference type="PANTHER" id="PTHR23524:SF1">
    <property type="entry name" value="MRH DOMAIN-CONTAINING PROTEIN-RELATED"/>
    <property type="match status" value="1"/>
</dbReference>
<proteinExistence type="predicted"/>
<keyword evidence="1" id="KW-0472">Membrane</keyword>
<evidence type="ECO:0000256" key="1">
    <source>
        <dbReference type="SAM" id="Phobius"/>
    </source>
</evidence>
<feature type="transmembrane region" description="Helical" evidence="1">
    <location>
        <begin position="451"/>
        <end position="473"/>
    </location>
</feature>
<reference evidence="2 3" key="1">
    <citation type="journal article" date="2011" name="J. Gen. Appl. Microbiol.">
        <title>Draft genome sequencing of the enigmatic basidiomycete Mixia osmundae.</title>
        <authorList>
            <person name="Nishida H."/>
            <person name="Nagatsuka Y."/>
            <person name="Sugiyama J."/>
        </authorList>
    </citation>
    <scope>NUCLEOTIDE SEQUENCE [LARGE SCALE GENOMIC DNA]</scope>
    <source>
        <strain evidence="3">CBS 9802 / IAM 14324 / JCM 22182 / KY 12970</strain>
    </source>
</reference>
<reference evidence="2 3" key="2">
    <citation type="journal article" date="2012" name="Open Biol.">
        <title>Characteristics of nucleosomes and linker DNA regions on the genome of the basidiomycete Mixia osmundae revealed by mono- and dinucleosome mapping.</title>
        <authorList>
            <person name="Nishida H."/>
            <person name="Kondo S."/>
            <person name="Matsumoto T."/>
            <person name="Suzuki Y."/>
            <person name="Yoshikawa H."/>
            <person name="Taylor T.D."/>
            <person name="Sugiyama J."/>
        </authorList>
    </citation>
    <scope>NUCLEOTIDE SEQUENCE [LARGE SCALE GENOMIC DNA]</scope>
    <source>
        <strain evidence="3">CBS 9802 / IAM 14324 / JCM 22182 / KY 12970</strain>
    </source>
</reference>
<name>G7E7V9_MIXOS</name>
<dbReference type="Gene3D" id="1.20.1250.20">
    <property type="entry name" value="MFS general substrate transporter like domains"/>
    <property type="match status" value="1"/>
</dbReference>
<dbReference type="InParanoid" id="G7E7V9"/>
<dbReference type="OrthoDB" id="18110at2759"/>
<dbReference type="EMBL" id="BABT02000165">
    <property type="protein sequence ID" value="GAA98919.1"/>
    <property type="molecule type" value="Genomic_DNA"/>
</dbReference>
<keyword evidence="1" id="KW-0812">Transmembrane</keyword>
<evidence type="ECO:0008006" key="4">
    <source>
        <dbReference type="Google" id="ProtNLM"/>
    </source>
</evidence>
<feature type="transmembrane region" description="Helical" evidence="1">
    <location>
        <begin position="419"/>
        <end position="439"/>
    </location>
</feature>
<feature type="transmembrane region" description="Helical" evidence="1">
    <location>
        <begin position="176"/>
        <end position="199"/>
    </location>
</feature>
<feature type="transmembrane region" description="Helical" evidence="1">
    <location>
        <begin position="385"/>
        <end position="407"/>
    </location>
</feature>
<feature type="transmembrane region" description="Helical" evidence="1">
    <location>
        <begin position="86"/>
        <end position="106"/>
    </location>
</feature>
<comment type="caution">
    <text evidence="2">The sequence shown here is derived from an EMBL/GenBank/DDBJ whole genome shotgun (WGS) entry which is preliminary data.</text>
</comment>
<feature type="transmembrane region" description="Helical" evidence="1">
    <location>
        <begin position="118"/>
        <end position="144"/>
    </location>
</feature>
<feature type="transmembrane region" description="Helical" evidence="1">
    <location>
        <begin position="15"/>
        <end position="36"/>
    </location>
</feature>
<feature type="transmembrane region" description="Helical" evidence="1">
    <location>
        <begin position="354"/>
        <end position="373"/>
    </location>
</feature>
<accession>G7E7V9</accession>
<sequence>MTTFQERWHLDPSVGILNVCAYATSAFASIAFIVFVNTTQPAVLQEIVGIKDNLANINGNLLVADELLALIAVLLFGAIADRVTPRPVAVSGHYLIALSLPIFVSSKRAFPDMLAARLVYALGSAALTTMLTAVLASMTAVTVAQPMPAERQPLLQEENAVNKLAQAVPEPPNATRLAGCVGMATGLGAVTSVFVLVRLPSHFTQHSIASAIRLSYYIVAIAALCEGTFLIYGLKRKTASPVKTVARPFNPRHDLQTGFKLLASDANVALACLSGFAARSQTILVSAMIPVLILQYSRQDDCQPASVPGDRPKCPSALVLTAQITGTAQLCGLIAAPLVGFLGGRLRLRARHRLLACAFALGATGSLCFALMPKGNARYPSVWPGAVLLGLSQVSGIVLSLALCASARSHLKAKDNEELAGRIAGVYSLSGGLGILLLSKLAASFADKTPSFPFFLMVGIDSVTALAALFVSFRS</sequence>
<dbReference type="RefSeq" id="XP_014566788.1">
    <property type="nucleotide sequence ID" value="XM_014711302.1"/>
</dbReference>
<feature type="transmembrane region" description="Helical" evidence="1">
    <location>
        <begin position="211"/>
        <end position="234"/>
    </location>
</feature>